<protein>
    <submittedName>
        <fullName evidence="2">Uncharacterized membrane protein SpoIIM, required for sporulation</fullName>
    </submittedName>
</protein>
<dbReference type="PANTHER" id="PTHR35337:SF1">
    <property type="entry name" value="SLR1478 PROTEIN"/>
    <property type="match status" value="1"/>
</dbReference>
<dbReference type="STRING" id="1125876.SAMN05443292_2947"/>
<proteinExistence type="predicted"/>
<gene>
    <name evidence="2" type="ORF">SAMN05443292_2947</name>
</gene>
<dbReference type="Pfam" id="PF01944">
    <property type="entry name" value="SpoIIM"/>
    <property type="match status" value="1"/>
</dbReference>
<dbReference type="AlphaFoldDB" id="A0A1I3J5G3"/>
<dbReference type="InterPro" id="IPR002798">
    <property type="entry name" value="SpoIIM-like"/>
</dbReference>
<feature type="transmembrane region" description="Helical" evidence="1">
    <location>
        <begin position="289"/>
        <end position="309"/>
    </location>
</feature>
<organism evidence="2 3">
    <name type="scientific">Halpernia frigidisoli</name>
    <dbReference type="NCBI Taxonomy" id="1125876"/>
    <lineage>
        <taxon>Bacteria</taxon>
        <taxon>Pseudomonadati</taxon>
        <taxon>Bacteroidota</taxon>
        <taxon>Flavobacteriia</taxon>
        <taxon>Flavobacteriales</taxon>
        <taxon>Weeksellaceae</taxon>
        <taxon>Chryseobacterium group</taxon>
        <taxon>Halpernia</taxon>
    </lineage>
</organism>
<keyword evidence="1" id="KW-0472">Membrane</keyword>
<feature type="transmembrane region" description="Helical" evidence="1">
    <location>
        <begin position="146"/>
        <end position="164"/>
    </location>
</feature>
<feature type="transmembrane region" description="Helical" evidence="1">
    <location>
        <begin position="215"/>
        <end position="242"/>
    </location>
</feature>
<evidence type="ECO:0000256" key="1">
    <source>
        <dbReference type="SAM" id="Phobius"/>
    </source>
</evidence>
<dbReference type="Proteomes" id="UP000198931">
    <property type="component" value="Unassembled WGS sequence"/>
</dbReference>
<feature type="transmembrane region" description="Helical" evidence="1">
    <location>
        <begin position="99"/>
        <end position="120"/>
    </location>
</feature>
<reference evidence="2 3" key="1">
    <citation type="submission" date="2016-10" db="EMBL/GenBank/DDBJ databases">
        <authorList>
            <person name="de Groot N.N."/>
        </authorList>
    </citation>
    <scope>NUCLEOTIDE SEQUENCE [LARGE SCALE GENOMIC DNA]</scope>
    <source>
        <strain evidence="2 3">DSM 26000</strain>
    </source>
</reference>
<dbReference type="EMBL" id="FOQT01000005">
    <property type="protein sequence ID" value="SFI55571.1"/>
    <property type="molecule type" value="Genomic_DNA"/>
</dbReference>
<dbReference type="PANTHER" id="PTHR35337">
    <property type="entry name" value="SLR1478 PROTEIN"/>
    <property type="match status" value="1"/>
</dbReference>
<feature type="transmembrane region" description="Helical" evidence="1">
    <location>
        <begin position="173"/>
        <end position="195"/>
    </location>
</feature>
<evidence type="ECO:0000313" key="2">
    <source>
        <dbReference type="EMBL" id="SFI55571.1"/>
    </source>
</evidence>
<sequence length="334" mass="38758">MREVAFIKQNKEKWLGIEQIISGKIKKNPDDLASLYINLINDLSFAQTYYPKSKVTIYINHLSSQIFQQIYKTKRIEKNRFFHFFKTEIPLLIYKYRRYMLYAFLFFVLFTAIGFISTFYDKNFARSILGDDYVNMTIENIKKGNAVAVYGSGSNWGTAFYIIFNNLMVGAKLYIWGVFGGVGSLYALLQNSIMLGSFQYFFKQQGALLDSVRGIWLHGVFEIFSMVIETMAGLILGASILFPKTLSRFNSFKTGFKDSFKIFLSTVPFTIVAGLIEGFVTRYALKMPFYLNLMIIFGTLSIIVFYYFIYSRIRYKQLINDPILPEARFRATDK</sequence>
<dbReference type="OrthoDB" id="9800053at2"/>
<evidence type="ECO:0000313" key="3">
    <source>
        <dbReference type="Proteomes" id="UP000198931"/>
    </source>
</evidence>
<feature type="transmembrane region" description="Helical" evidence="1">
    <location>
        <begin position="262"/>
        <end position="283"/>
    </location>
</feature>
<dbReference type="RefSeq" id="WP_090082602.1">
    <property type="nucleotide sequence ID" value="NZ_FOQT01000005.1"/>
</dbReference>
<name>A0A1I3J5G3_9FLAO</name>
<keyword evidence="3" id="KW-1185">Reference proteome</keyword>
<keyword evidence="1" id="KW-1133">Transmembrane helix</keyword>
<accession>A0A1I3J5G3</accession>
<keyword evidence="1" id="KW-0812">Transmembrane</keyword>